<sequence>MAKIVVVGSINMDVVIRVPHIPIEGETIMARSVQYYGGGKGANQAIAMSRLGGDVHMIGRVGKDAHGQRLYDNLLENGTKTAGVEWDEDQPSGTAYIYVSDRGENNIVVFSGANSKVDVAQINRYEHLFDDAEYCLMQMEIPRETIEHTVQVCKQKGVKIILNPAPAQPLSDQILEGLYILIPNESELDLLCPGPGSLEEKSAKLYGSGVQNLIVTLGAKGSMLMNEAGVKYFPAVPVKPVDTTAAGDSFIGGLTIGLSNKMDLEAAIQYASLVAAITVSKMGAQASLPDLAAVEAYLAGK</sequence>
<keyword evidence="9 12" id="KW-0460">Magnesium</keyword>
<feature type="binding site" evidence="12">
    <location>
        <begin position="216"/>
        <end position="221"/>
    </location>
    <ligand>
        <name>ATP</name>
        <dbReference type="ChEBI" id="CHEBI:30616"/>
    </ligand>
</feature>
<evidence type="ECO:0000256" key="4">
    <source>
        <dbReference type="ARBA" id="ARBA00022679"/>
    </source>
</evidence>
<evidence type="ECO:0000313" key="15">
    <source>
        <dbReference type="Proteomes" id="UP000680304"/>
    </source>
</evidence>
<feature type="binding site" evidence="12">
    <location>
        <position position="242"/>
    </location>
    <ligand>
        <name>K(+)</name>
        <dbReference type="ChEBI" id="CHEBI:29103"/>
    </ligand>
</feature>
<feature type="binding site" evidence="12">
    <location>
        <begin position="11"/>
        <end position="13"/>
    </location>
    <ligand>
        <name>substrate</name>
    </ligand>
</feature>
<feature type="binding site" evidence="12">
    <location>
        <position position="244"/>
    </location>
    <ligand>
        <name>K(+)</name>
        <dbReference type="ChEBI" id="CHEBI:29103"/>
    </ligand>
</feature>
<keyword evidence="12" id="KW-0963">Cytoplasm</keyword>
<dbReference type="SUPFAM" id="SSF53613">
    <property type="entry name" value="Ribokinase-like"/>
    <property type="match status" value="1"/>
</dbReference>
<dbReference type="InterPro" id="IPR029056">
    <property type="entry name" value="Ribokinase-like"/>
</dbReference>
<evidence type="ECO:0000256" key="8">
    <source>
        <dbReference type="ARBA" id="ARBA00022840"/>
    </source>
</evidence>
<gene>
    <name evidence="12 14" type="primary">rbsK</name>
    <name evidence="14" type="ORF">PACILC2_55210</name>
</gene>
<keyword evidence="8 12" id="KW-0067">ATP-binding</keyword>
<dbReference type="InterPro" id="IPR002139">
    <property type="entry name" value="Ribo/fructo_kinase"/>
</dbReference>
<comment type="subcellular location">
    <subcellularLocation>
        <location evidence="12">Cytoplasm</location>
    </subcellularLocation>
</comment>
<feature type="binding site" evidence="12">
    <location>
        <position position="278"/>
    </location>
    <ligand>
        <name>K(+)</name>
        <dbReference type="ChEBI" id="CHEBI:29103"/>
    </ligand>
</feature>
<feature type="domain" description="Carbohydrate kinase PfkB" evidence="13">
    <location>
        <begin position="1"/>
        <end position="290"/>
    </location>
</feature>
<dbReference type="Gene3D" id="3.40.1190.20">
    <property type="match status" value="1"/>
</dbReference>
<keyword evidence="10 12" id="KW-0630">Potassium</keyword>
<evidence type="ECO:0000259" key="13">
    <source>
        <dbReference type="Pfam" id="PF00294"/>
    </source>
</evidence>
<evidence type="ECO:0000256" key="5">
    <source>
        <dbReference type="ARBA" id="ARBA00022723"/>
    </source>
</evidence>
<dbReference type="CDD" id="cd01174">
    <property type="entry name" value="ribokinase"/>
    <property type="match status" value="1"/>
</dbReference>
<evidence type="ECO:0000256" key="7">
    <source>
        <dbReference type="ARBA" id="ARBA00022777"/>
    </source>
</evidence>
<organism evidence="14 15">
    <name type="scientific">Paenibacillus cisolokensis</name>
    <dbReference type="NCBI Taxonomy" id="1658519"/>
    <lineage>
        <taxon>Bacteria</taxon>
        <taxon>Bacillati</taxon>
        <taxon>Bacillota</taxon>
        <taxon>Bacilli</taxon>
        <taxon>Bacillales</taxon>
        <taxon>Paenibacillaceae</taxon>
        <taxon>Paenibacillus</taxon>
    </lineage>
</organism>
<dbReference type="PRINTS" id="PR00990">
    <property type="entry name" value="RIBOKINASE"/>
</dbReference>
<comment type="caution">
    <text evidence="12">Lacks conserved residue(s) required for the propagation of feature annotation.</text>
</comment>
<dbReference type="EC" id="2.7.1.15" evidence="2 12"/>
<reference evidence="14 15" key="1">
    <citation type="submission" date="2021-04" db="EMBL/GenBank/DDBJ databases">
        <title>Draft genome sequence of Paenibacillus cisolokensis, LC2-13A.</title>
        <authorList>
            <person name="Uke A."/>
            <person name="Chhe C."/>
            <person name="Baramee S."/>
            <person name="Kosugi A."/>
        </authorList>
    </citation>
    <scope>NUCLEOTIDE SEQUENCE [LARGE SCALE GENOMIC DNA]</scope>
    <source>
        <strain evidence="14 15">LC2-13A</strain>
    </source>
</reference>
<dbReference type="InterPro" id="IPR002173">
    <property type="entry name" value="Carboh/pur_kinase_PfkB_CS"/>
</dbReference>
<dbReference type="RefSeq" id="WP_213531614.1">
    <property type="nucleotide sequence ID" value="NZ_BOVJ01000231.1"/>
</dbReference>
<evidence type="ECO:0000256" key="1">
    <source>
        <dbReference type="ARBA" id="ARBA00005380"/>
    </source>
</evidence>
<name>A0ABQ4NFD1_9BACL</name>
<evidence type="ECO:0000256" key="11">
    <source>
        <dbReference type="ARBA" id="ARBA00023277"/>
    </source>
</evidence>
<comment type="catalytic activity">
    <reaction evidence="12">
        <text>D-ribose + ATP = D-ribose 5-phosphate + ADP + H(+)</text>
        <dbReference type="Rhea" id="RHEA:13697"/>
        <dbReference type="ChEBI" id="CHEBI:15378"/>
        <dbReference type="ChEBI" id="CHEBI:30616"/>
        <dbReference type="ChEBI" id="CHEBI:47013"/>
        <dbReference type="ChEBI" id="CHEBI:78346"/>
        <dbReference type="ChEBI" id="CHEBI:456216"/>
        <dbReference type="EC" id="2.7.1.15"/>
    </reaction>
</comment>
<accession>A0ABQ4NFD1</accession>
<evidence type="ECO:0000256" key="9">
    <source>
        <dbReference type="ARBA" id="ARBA00022842"/>
    </source>
</evidence>
<comment type="similarity">
    <text evidence="12">Belongs to the carbohydrate kinase PfkB family. Ribokinase subfamily.</text>
</comment>
<feature type="binding site" evidence="12">
    <location>
        <position position="184"/>
    </location>
    <ligand>
        <name>ATP</name>
        <dbReference type="ChEBI" id="CHEBI:30616"/>
    </ligand>
</feature>
<feature type="active site" description="Proton acceptor" evidence="12">
    <location>
        <position position="248"/>
    </location>
</feature>
<comment type="cofactor">
    <cofactor evidence="12">
        <name>Mg(2+)</name>
        <dbReference type="ChEBI" id="CHEBI:18420"/>
    </cofactor>
    <text evidence="12">Requires a divalent cation, most likely magnesium in vivo, as an electrophilic catalyst to aid phosphoryl group transfer. It is the chelate of the metal and the nucleotide that is the actual substrate.</text>
</comment>
<feature type="binding site" evidence="12">
    <location>
        <position position="248"/>
    </location>
    <ligand>
        <name>substrate</name>
    </ligand>
</feature>
<dbReference type="HAMAP" id="MF_01987">
    <property type="entry name" value="Ribokinase"/>
    <property type="match status" value="1"/>
</dbReference>
<comment type="pathway">
    <text evidence="12">Carbohydrate metabolism; D-ribose degradation; D-ribose 5-phosphate from beta-D-ribopyranose: step 2/2.</text>
</comment>
<feature type="binding site" evidence="12">
    <location>
        <position position="281"/>
    </location>
    <ligand>
        <name>K(+)</name>
        <dbReference type="ChEBI" id="CHEBI:29103"/>
    </ligand>
</feature>
<dbReference type="Proteomes" id="UP000680304">
    <property type="component" value="Unassembled WGS sequence"/>
</dbReference>
<keyword evidence="11 12" id="KW-0119">Carbohydrate metabolism</keyword>
<keyword evidence="6 12" id="KW-0547">Nucleotide-binding</keyword>
<comment type="similarity">
    <text evidence="1">Belongs to the carbohydrate kinase pfkB family.</text>
</comment>
<dbReference type="EMBL" id="BOVJ01000231">
    <property type="protein sequence ID" value="GIQ66953.1"/>
    <property type="molecule type" value="Genomic_DNA"/>
</dbReference>
<evidence type="ECO:0000256" key="3">
    <source>
        <dbReference type="ARBA" id="ARBA00016943"/>
    </source>
</evidence>
<evidence type="ECO:0000256" key="6">
    <source>
        <dbReference type="ARBA" id="ARBA00022741"/>
    </source>
</evidence>
<feature type="binding site" evidence="12">
    <location>
        <begin position="247"/>
        <end position="248"/>
    </location>
    <ligand>
        <name>ATP</name>
        <dbReference type="ChEBI" id="CHEBI:30616"/>
    </ligand>
</feature>
<evidence type="ECO:0000256" key="2">
    <source>
        <dbReference type="ARBA" id="ARBA00012035"/>
    </source>
</evidence>
<dbReference type="PROSITE" id="PS00583">
    <property type="entry name" value="PFKB_KINASES_1"/>
    <property type="match status" value="1"/>
</dbReference>
<feature type="binding site" evidence="12">
    <location>
        <begin position="39"/>
        <end position="43"/>
    </location>
    <ligand>
        <name>substrate</name>
    </ligand>
</feature>
<dbReference type="InterPro" id="IPR011877">
    <property type="entry name" value="Ribokinase"/>
</dbReference>
<comment type="activity regulation">
    <text evidence="12">Activated by a monovalent cation that binds near, but not in, the active site. The most likely occupant of the site in vivo is potassium. Ion binding induces a conformational change that may alter substrate affinity.</text>
</comment>
<feature type="binding site" evidence="12">
    <location>
        <position position="283"/>
    </location>
    <ligand>
        <name>K(+)</name>
        <dbReference type="ChEBI" id="CHEBI:29103"/>
    </ligand>
</feature>
<feature type="binding site" evidence="12">
    <location>
        <position position="287"/>
    </location>
    <ligand>
        <name>K(+)</name>
        <dbReference type="ChEBI" id="CHEBI:29103"/>
    </ligand>
</feature>
<protein>
    <recommendedName>
        <fullName evidence="3 12">Ribokinase</fullName>
        <shortName evidence="12">RK</shortName>
        <ecNumber evidence="2 12">2.7.1.15</ecNumber>
    </recommendedName>
</protein>
<dbReference type="NCBIfam" id="TIGR02152">
    <property type="entry name" value="D_ribokin_bact"/>
    <property type="match status" value="1"/>
</dbReference>
<evidence type="ECO:0000313" key="14">
    <source>
        <dbReference type="EMBL" id="GIQ66953.1"/>
    </source>
</evidence>
<dbReference type="PROSITE" id="PS00584">
    <property type="entry name" value="PFKB_KINASES_2"/>
    <property type="match status" value="1"/>
</dbReference>
<comment type="caution">
    <text evidence="14">The sequence shown here is derived from an EMBL/GenBank/DDBJ whole genome shotgun (WGS) entry which is preliminary data.</text>
</comment>
<comment type="subunit">
    <text evidence="12">Homodimer.</text>
</comment>
<proteinExistence type="inferred from homology"/>
<keyword evidence="7 12" id="KW-0418">Kinase</keyword>
<dbReference type="PANTHER" id="PTHR10584">
    <property type="entry name" value="SUGAR KINASE"/>
    <property type="match status" value="1"/>
</dbReference>
<evidence type="ECO:0000256" key="10">
    <source>
        <dbReference type="ARBA" id="ARBA00022958"/>
    </source>
</evidence>
<dbReference type="Pfam" id="PF00294">
    <property type="entry name" value="PfkB"/>
    <property type="match status" value="1"/>
</dbReference>
<feature type="binding site" evidence="12">
    <location>
        <position position="140"/>
    </location>
    <ligand>
        <name>substrate</name>
    </ligand>
</feature>
<keyword evidence="5 12" id="KW-0479">Metal-binding</keyword>
<keyword evidence="15" id="KW-1185">Reference proteome</keyword>
<keyword evidence="4 12" id="KW-0808">Transferase</keyword>
<evidence type="ECO:0000256" key="12">
    <source>
        <dbReference type="HAMAP-Rule" id="MF_01987"/>
    </source>
</evidence>
<dbReference type="PANTHER" id="PTHR10584:SF166">
    <property type="entry name" value="RIBOKINASE"/>
    <property type="match status" value="1"/>
</dbReference>
<dbReference type="InterPro" id="IPR011611">
    <property type="entry name" value="PfkB_dom"/>
</dbReference>
<comment type="function">
    <text evidence="12">Catalyzes the phosphorylation of ribose at O-5 in a reaction requiring ATP and magnesium. The resulting D-ribose-5-phosphate can then be used either for sythesis of nucleotides, histidine, and tryptophan, or as a component of the pentose phosphate pathway.</text>
</comment>